<reference evidence="3 5" key="1">
    <citation type="journal article" date="2014" name="Agronomy (Basel)">
        <title>A Draft Genome Sequence for Ensete ventricosum, the Drought-Tolerant Tree Against Hunger.</title>
        <authorList>
            <person name="Harrison J."/>
            <person name="Moore K.A."/>
            <person name="Paszkiewicz K."/>
            <person name="Jones T."/>
            <person name="Grant M."/>
            <person name="Ambacheew D."/>
            <person name="Muzemil S."/>
            <person name="Studholme D.J."/>
        </authorList>
    </citation>
    <scope>NUCLEOTIDE SEQUENCE [LARGE SCALE GENOMIC DNA]</scope>
</reference>
<dbReference type="GO" id="GO:0070125">
    <property type="term" value="P:mitochondrial translational elongation"/>
    <property type="evidence" value="ECO:0007669"/>
    <property type="project" value="TreeGrafter"/>
</dbReference>
<evidence type="ECO:0000313" key="3">
    <source>
        <dbReference type="EMBL" id="RRT34263.1"/>
    </source>
</evidence>
<sequence length="85" mass="9871">MQVPIGLEEEFEGLVDLLELKAYNFHGAIWCTDIPIFLKYKYLRKILDCCHVFLTITVRELTADIQQNLEAPVTEKRCELIEVVS</sequence>
<accession>A0A444C0L2</accession>
<keyword evidence="2" id="KW-0648">Protein biosynthesis</keyword>
<evidence type="ECO:0000313" key="4">
    <source>
        <dbReference type="EMBL" id="RZR75460.1"/>
    </source>
</evidence>
<dbReference type="EMBL" id="KV876820">
    <property type="protein sequence ID" value="RZR75460.1"/>
    <property type="molecule type" value="Genomic_DNA"/>
</dbReference>
<reference evidence="3" key="3">
    <citation type="submission" date="2018-09" db="EMBL/GenBank/DDBJ databases">
        <authorList>
            <person name="Harrison J."/>
            <person name="Moore K.A."/>
            <person name="Paszkiewicz K."/>
            <person name="Jones T."/>
            <person name="Grant M."/>
            <person name="Ambacheew D."/>
            <person name="Muzemil S."/>
            <person name="Studholme D."/>
        </authorList>
    </citation>
    <scope>NUCLEOTIDE SEQUENCE</scope>
</reference>
<organism evidence="3 5">
    <name type="scientific">Ensete ventricosum</name>
    <name type="common">Abyssinian banana</name>
    <name type="synonym">Musa ensete</name>
    <dbReference type="NCBI Taxonomy" id="4639"/>
    <lineage>
        <taxon>Eukaryota</taxon>
        <taxon>Viridiplantae</taxon>
        <taxon>Streptophyta</taxon>
        <taxon>Embryophyta</taxon>
        <taxon>Tracheophyta</taxon>
        <taxon>Spermatophyta</taxon>
        <taxon>Magnoliopsida</taxon>
        <taxon>Liliopsida</taxon>
        <taxon>Zingiberales</taxon>
        <taxon>Musaceae</taxon>
        <taxon>Ensete</taxon>
    </lineage>
</organism>
<evidence type="ECO:0000256" key="2">
    <source>
        <dbReference type="ARBA" id="ARBA00022917"/>
    </source>
</evidence>
<evidence type="ECO:0000256" key="1">
    <source>
        <dbReference type="ARBA" id="ARBA00022768"/>
    </source>
</evidence>
<keyword evidence="1" id="KW-0251">Elongation factor</keyword>
<dbReference type="AlphaFoldDB" id="A0A444C0L2"/>
<dbReference type="EMBL" id="AMZH03027189">
    <property type="protein sequence ID" value="RRT34263.1"/>
    <property type="molecule type" value="Genomic_DNA"/>
</dbReference>
<dbReference type="PANTHER" id="PTHR43636:SF2">
    <property type="entry name" value="ELONGATION FACTOR G, MITOCHONDRIAL"/>
    <property type="match status" value="1"/>
</dbReference>
<name>A0A444C0L2_ENSVE</name>
<dbReference type="PANTHER" id="PTHR43636">
    <property type="entry name" value="ELONGATION FACTOR G, MITOCHONDRIAL"/>
    <property type="match status" value="1"/>
</dbReference>
<dbReference type="GO" id="GO:0005739">
    <property type="term" value="C:mitochondrion"/>
    <property type="evidence" value="ECO:0007669"/>
    <property type="project" value="TreeGrafter"/>
</dbReference>
<reference evidence="4" key="2">
    <citation type="journal article" date="2018" name="Data Brief">
        <title>Genome sequence data from 17 accessions of Ensete ventricosum, a staple food crop for millions in Ethiopia.</title>
        <authorList>
            <person name="Yemataw Z."/>
            <person name="Muzemil S."/>
            <person name="Ambachew D."/>
            <person name="Tripathi L."/>
            <person name="Tesfaye K."/>
            <person name="Chala A."/>
            <person name="Farbos A."/>
            <person name="O'Neill P."/>
            <person name="Moore K."/>
            <person name="Grant M."/>
            <person name="Studholme D.J."/>
        </authorList>
    </citation>
    <scope>NUCLEOTIDE SEQUENCE [LARGE SCALE GENOMIC DNA]</scope>
    <source>
        <tissue evidence="4">Leaf</tissue>
    </source>
</reference>
<gene>
    <name evidence="3" type="ORF">B296_00058547</name>
    <name evidence="4" type="ORF">BHM03_00058378</name>
</gene>
<dbReference type="GO" id="GO:0003746">
    <property type="term" value="F:translation elongation factor activity"/>
    <property type="evidence" value="ECO:0007669"/>
    <property type="project" value="UniProtKB-KW"/>
</dbReference>
<dbReference type="Proteomes" id="UP000290560">
    <property type="component" value="Unassembled WGS sequence"/>
</dbReference>
<protein>
    <submittedName>
        <fullName evidence="3">Uncharacterized protein</fullName>
    </submittedName>
</protein>
<evidence type="ECO:0000313" key="5">
    <source>
        <dbReference type="Proteomes" id="UP000287651"/>
    </source>
</evidence>
<proteinExistence type="predicted"/>
<dbReference type="GO" id="GO:0003924">
    <property type="term" value="F:GTPase activity"/>
    <property type="evidence" value="ECO:0007669"/>
    <property type="project" value="TreeGrafter"/>
</dbReference>
<dbReference type="Proteomes" id="UP000287651">
    <property type="component" value="Unassembled WGS sequence"/>
</dbReference>